<comment type="similarity">
    <text evidence="1">Belongs to the 'GDXG' lipolytic enzyme family.</text>
</comment>
<organism evidence="3 4">
    <name type="scientific">Heracleum sosnowskyi</name>
    <dbReference type="NCBI Taxonomy" id="360622"/>
    <lineage>
        <taxon>Eukaryota</taxon>
        <taxon>Viridiplantae</taxon>
        <taxon>Streptophyta</taxon>
        <taxon>Embryophyta</taxon>
        <taxon>Tracheophyta</taxon>
        <taxon>Spermatophyta</taxon>
        <taxon>Magnoliopsida</taxon>
        <taxon>eudicotyledons</taxon>
        <taxon>Gunneridae</taxon>
        <taxon>Pentapetalae</taxon>
        <taxon>asterids</taxon>
        <taxon>campanulids</taxon>
        <taxon>Apiales</taxon>
        <taxon>Apiaceae</taxon>
        <taxon>Apioideae</taxon>
        <taxon>apioid superclade</taxon>
        <taxon>Tordylieae</taxon>
        <taxon>Tordyliinae</taxon>
        <taxon>Heracleum</taxon>
    </lineage>
</organism>
<dbReference type="PANTHER" id="PTHR23024:SF467">
    <property type="entry name" value="CARBOXYLESTERASE 12-RELATED"/>
    <property type="match status" value="1"/>
</dbReference>
<evidence type="ECO:0000313" key="3">
    <source>
        <dbReference type="EMBL" id="KAK1401129.1"/>
    </source>
</evidence>
<dbReference type="InterPro" id="IPR050466">
    <property type="entry name" value="Carboxylest/Gibb_receptor"/>
</dbReference>
<comment type="caution">
    <text evidence="3">The sequence shown here is derived from an EMBL/GenBank/DDBJ whole genome shotgun (WGS) entry which is preliminary data.</text>
</comment>
<sequence>MVSANEILLDFCPMFRVFKCGRIERLLGKDFVPASVDLATGVRSKDVTINARHGVSARLYVPKSVDPDHKLPLLIYFHGGGFVVESAFSLAYHTHLNKLVAEANVIAVSVDYRRAPEHPLPIAYEDSWEAVKWAASHSSKNGQEPWLNDYADFQSVFFAGDSAGANISHNLALRVGLENPDGFNLDGIVLVHPYFWGKEAVGGEPVEPESRAFADTMWLYTCPGSNGPDDPLINPGSDPRISSLGCKKVLIFVAEQDFLKHRGVYYKELLEKSGYGGKIEIVETKNENHIFHLFNPTTDNAASLVKSFASFMNRGK</sequence>
<dbReference type="InterPro" id="IPR013094">
    <property type="entry name" value="AB_hydrolase_3"/>
</dbReference>
<proteinExistence type="inferred from homology"/>
<dbReference type="PANTHER" id="PTHR23024">
    <property type="entry name" value="ARYLACETAMIDE DEACETYLASE"/>
    <property type="match status" value="1"/>
</dbReference>
<reference evidence="3" key="1">
    <citation type="submission" date="2023-02" db="EMBL/GenBank/DDBJ databases">
        <title>Genome of toxic invasive species Heracleum sosnowskyi carries increased number of genes despite the absence of recent whole-genome duplications.</title>
        <authorList>
            <person name="Schelkunov M."/>
            <person name="Shtratnikova V."/>
            <person name="Makarenko M."/>
            <person name="Klepikova A."/>
            <person name="Omelchenko D."/>
            <person name="Novikova G."/>
            <person name="Obukhova E."/>
            <person name="Bogdanov V."/>
            <person name="Penin A."/>
            <person name="Logacheva M."/>
        </authorList>
    </citation>
    <scope>NUCLEOTIDE SEQUENCE</scope>
    <source>
        <strain evidence="3">Hsosn_3</strain>
        <tissue evidence="3">Leaf</tissue>
    </source>
</reference>
<reference evidence="3" key="2">
    <citation type="submission" date="2023-05" db="EMBL/GenBank/DDBJ databases">
        <authorList>
            <person name="Schelkunov M.I."/>
        </authorList>
    </citation>
    <scope>NUCLEOTIDE SEQUENCE</scope>
    <source>
        <strain evidence="3">Hsosn_3</strain>
        <tissue evidence="3">Leaf</tissue>
    </source>
</reference>
<dbReference type="EMBL" id="JAUIZM010000001">
    <property type="protein sequence ID" value="KAK1401129.1"/>
    <property type="molecule type" value="Genomic_DNA"/>
</dbReference>
<dbReference type="Gene3D" id="3.40.50.1820">
    <property type="entry name" value="alpha/beta hydrolase"/>
    <property type="match status" value="1"/>
</dbReference>
<dbReference type="InterPro" id="IPR029058">
    <property type="entry name" value="AB_hydrolase_fold"/>
</dbReference>
<dbReference type="GO" id="GO:0016787">
    <property type="term" value="F:hydrolase activity"/>
    <property type="evidence" value="ECO:0007669"/>
    <property type="project" value="InterPro"/>
</dbReference>
<evidence type="ECO:0000259" key="2">
    <source>
        <dbReference type="Pfam" id="PF07859"/>
    </source>
</evidence>
<dbReference type="Proteomes" id="UP001237642">
    <property type="component" value="Unassembled WGS sequence"/>
</dbReference>
<dbReference type="AlphaFoldDB" id="A0AAD8JCS1"/>
<name>A0AAD8JCS1_9APIA</name>
<keyword evidence="4" id="KW-1185">Reference proteome</keyword>
<dbReference type="Pfam" id="PF07859">
    <property type="entry name" value="Abhydrolase_3"/>
    <property type="match status" value="1"/>
</dbReference>
<evidence type="ECO:0000256" key="1">
    <source>
        <dbReference type="ARBA" id="ARBA00010515"/>
    </source>
</evidence>
<protein>
    <submittedName>
        <fullName evidence="3">Carboxylesterase 12</fullName>
    </submittedName>
</protein>
<dbReference type="SUPFAM" id="SSF53474">
    <property type="entry name" value="alpha/beta-Hydrolases"/>
    <property type="match status" value="1"/>
</dbReference>
<accession>A0AAD8JCS1</accession>
<gene>
    <name evidence="3" type="ORF">POM88_000734</name>
</gene>
<feature type="domain" description="Alpha/beta hydrolase fold-3" evidence="2">
    <location>
        <begin position="74"/>
        <end position="292"/>
    </location>
</feature>
<evidence type="ECO:0000313" key="4">
    <source>
        <dbReference type="Proteomes" id="UP001237642"/>
    </source>
</evidence>